<protein>
    <recommendedName>
        <fullName evidence="2">small monomeric GTPase</fullName>
        <ecNumber evidence="2">3.6.5.2</ecNumber>
    </recommendedName>
</protein>
<evidence type="ECO:0000256" key="1">
    <source>
        <dbReference type="ARBA" id="ARBA00004236"/>
    </source>
</evidence>
<dbReference type="SMART" id="SM00173">
    <property type="entry name" value="RAS"/>
    <property type="match status" value="1"/>
</dbReference>
<keyword evidence="9" id="KW-1185">Reference proteome</keyword>
<dbReference type="Proteomes" id="UP000241769">
    <property type="component" value="Unassembled WGS sequence"/>
</dbReference>
<dbReference type="InParanoid" id="A0A2P6N326"/>
<dbReference type="InterPro" id="IPR020849">
    <property type="entry name" value="Small_GTPase_Ras-type"/>
</dbReference>
<proteinExistence type="predicted"/>
<dbReference type="SMART" id="SM00174">
    <property type="entry name" value="RHO"/>
    <property type="match status" value="1"/>
</dbReference>
<comment type="subcellular location">
    <subcellularLocation>
        <location evidence="1">Cell membrane</location>
    </subcellularLocation>
</comment>
<dbReference type="InterPro" id="IPR001806">
    <property type="entry name" value="Small_GTPase"/>
</dbReference>
<evidence type="ECO:0000256" key="5">
    <source>
        <dbReference type="ARBA" id="ARBA00022801"/>
    </source>
</evidence>
<dbReference type="GO" id="GO:0005525">
    <property type="term" value="F:GTP binding"/>
    <property type="evidence" value="ECO:0007669"/>
    <property type="project" value="UniProtKB-KW"/>
</dbReference>
<dbReference type="AlphaFoldDB" id="A0A2P6N326"/>
<dbReference type="CDD" id="cd00876">
    <property type="entry name" value="Ras"/>
    <property type="match status" value="1"/>
</dbReference>
<evidence type="ECO:0000256" key="2">
    <source>
        <dbReference type="ARBA" id="ARBA00011984"/>
    </source>
</evidence>
<dbReference type="GO" id="GO:0003925">
    <property type="term" value="F:G protein activity"/>
    <property type="evidence" value="ECO:0007669"/>
    <property type="project" value="UniProtKB-EC"/>
</dbReference>
<keyword evidence="6" id="KW-0342">GTP-binding</keyword>
<dbReference type="SMART" id="SM00175">
    <property type="entry name" value="RAB"/>
    <property type="match status" value="1"/>
</dbReference>
<keyword evidence="3" id="KW-1003">Cell membrane</keyword>
<dbReference type="InterPro" id="IPR027417">
    <property type="entry name" value="P-loop_NTPase"/>
</dbReference>
<dbReference type="PROSITE" id="PS51419">
    <property type="entry name" value="RAB"/>
    <property type="match status" value="1"/>
</dbReference>
<organism evidence="8 9">
    <name type="scientific">Planoprotostelium fungivorum</name>
    <dbReference type="NCBI Taxonomy" id="1890364"/>
    <lineage>
        <taxon>Eukaryota</taxon>
        <taxon>Amoebozoa</taxon>
        <taxon>Evosea</taxon>
        <taxon>Variosea</taxon>
        <taxon>Cavosteliida</taxon>
        <taxon>Cavosteliaceae</taxon>
        <taxon>Planoprotostelium</taxon>
    </lineage>
</organism>
<dbReference type="OrthoDB" id="25818at2759"/>
<dbReference type="PROSITE" id="PS51421">
    <property type="entry name" value="RAS"/>
    <property type="match status" value="1"/>
</dbReference>
<accession>A0A2P6N326</accession>
<keyword evidence="4" id="KW-0547">Nucleotide-binding</keyword>
<dbReference type="GO" id="GO:0005886">
    <property type="term" value="C:plasma membrane"/>
    <property type="evidence" value="ECO:0007669"/>
    <property type="project" value="UniProtKB-SubCell"/>
</dbReference>
<dbReference type="Pfam" id="PF00071">
    <property type="entry name" value="Ras"/>
    <property type="match status" value="1"/>
</dbReference>
<dbReference type="SMART" id="SM00176">
    <property type="entry name" value="RAN"/>
    <property type="match status" value="1"/>
</dbReference>
<dbReference type="InterPro" id="IPR005225">
    <property type="entry name" value="Small_GTP-bd"/>
</dbReference>
<dbReference type="NCBIfam" id="TIGR00231">
    <property type="entry name" value="small_GTP"/>
    <property type="match status" value="1"/>
</dbReference>
<evidence type="ECO:0000256" key="7">
    <source>
        <dbReference type="ARBA" id="ARBA00023136"/>
    </source>
</evidence>
<gene>
    <name evidence="8" type="ORF">PROFUN_13755</name>
</gene>
<evidence type="ECO:0000256" key="4">
    <source>
        <dbReference type="ARBA" id="ARBA00022741"/>
    </source>
</evidence>
<sequence>MLLQQMYSQGHYDKGDLGSDCGRRTEHPSVRLAVIGGGAVGKSAITVRWVLDHFVEMYDPTIEDSYRKQIVVDGQACLVDVLDTAGQEEFTCLRDGYLRTGRGFALVFSIIESSSFGEIPNLYESVLRAKEKTNVPMVLIGNKADLESQREVSSQQGRDLAKQFGCSYYETSALTGANIDDAFCSIIRCIKQEEGTAELKPKKKSKRKDCMIL</sequence>
<evidence type="ECO:0000256" key="6">
    <source>
        <dbReference type="ARBA" id="ARBA00023134"/>
    </source>
</evidence>
<dbReference type="PRINTS" id="PR00449">
    <property type="entry name" value="RASTRNSFRMNG"/>
</dbReference>
<dbReference type="STRING" id="1890364.A0A2P6N326"/>
<dbReference type="SUPFAM" id="SSF52540">
    <property type="entry name" value="P-loop containing nucleoside triphosphate hydrolases"/>
    <property type="match status" value="1"/>
</dbReference>
<dbReference type="Gene3D" id="3.40.50.300">
    <property type="entry name" value="P-loop containing nucleotide triphosphate hydrolases"/>
    <property type="match status" value="1"/>
</dbReference>
<reference evidence="8 9" key="1">
    <citation type="journal article" date="2018" name="Genome Biol. Evol.">
        <title>Multiple Roots of Fruiting Body Formation in Amoebozoa.</title>
        <authorList>
            <person name="Hillmann F."/>
            <person name="Forbes G."/>
            <person name="Novohradska S."/>
            <person name="Ferling I."/>
            <person name="Riege K."/>
            <person name="Groth M."/>
            <person name="Westermann M."/>
            <person name="Marz M."/>
            <person name="Spaller T."/>
            <person name="Winckler T."/>
            <person name="Schaap P."/>
            <person name="Glockner G."/>
        </authorList>
    </citation>
    <scope>NUCLEOTIDE SEQUENCE [LARGE SCALE GENOMIC DNA]</scope>
    <source>
        <strain evidence="8 9">Jena</strain>
    </source>
</reference>
<evidence type="ECO:0000256" key="3">
    <source>
        <dbReference type="ARBA" id="ARBA00022475"/>
    </source>
</evidence>
<evidence type="ECO:0000313" key="8">
    <source>
        <dbReference type="EMBL" id="PRP78360.1"/>
    </source>
</evidence>
<keyword evidence="5" id="KW-0378">Hydrolase</keyword>
<name>A0A2P6N326_9EUKA</name>
<dbReference type="GO" id="GO:0007165">
    <property type="term" value="P:signal transduction"/>
    <property type="evidence" value="ECO:0007669"/>
    <property type="project" value="InterPro"/>
</dbReference>
<comment type="caution">
    <text evidence="8">The sequence shown here is derived from an EMBL/GenBank/DDBJ whole genome shotgun (WGS) entry which is preliminary data.</text>
</comment>
<dbReference type="FunFam" id="3.40.50.300:FF:000343">
    <property type="entry name" value="Ras family gtpase"/>
    <property type="match status" value="1"/>
</dbReference>
<dbReference type="EC" id="3.6.5.2" evidence="2"/>
<evidence type="ECO:0000313" key="9">
    <source>
        <dbReference type="Proteomes" id="UP000241769"/>
    </source>
</evidence>
<dbReference type="PROSITE" id="PS51420">
    <property type="entry name" value="RHO"/>
    <property type="match status" value="1"/>
</dbReference>
<dbReference type="EMBL" id="MDYQ01000228">
    <property type="protein sequence ID" value="PRP78360.1"/>
    <property type="molecule type" value="Genomic_DNA"/>
</dbReference>
<dbReference type="PANTHER" id="PTHR24070">
    <property type="entry name" value="RAS, DI-RAS, AND RHEB FAMILY MEMBERS OF SMALL GTPASE SUPERFAMILY"/>
    <property type="match status" value="1"/>
</dbReference>
<keyword evidence="7" id="KW-0472">Membrane</keyword>